<dbReference type="Gene3D" id="2.60.120.970">
    <property type="match status" value="1"/>
</dbReference>
<evidence type="ECO:0000256" key="9">
    <source>
        <dbReference type="ARBA" id="ARBA00023180"/>
    </source>
</evidence>
<evidence type="ECO:0000256" key="5">
    <source>
        <dbReference type="ARBA" id="ARBA00022685"/>
    </source>
</evidence>
<keyword evidence="3" id="KW-0217">Developmental protein</keyword>
<feature type="region of interest" description="Disordered" evidence="11">
    <location>
        <begin position="105"/>
        <end position="142"/>
    </location>
</feature>
<dbReference type="InterPro" id="IPR017948">
    <property type="entry name" value="TGFb_CS"/>
</dbReference>
<dbReference type="InterPro" id="IPR029034">
    <property type="entry name" value="Cystine-knot_cytokine"/>
</dbReference>
<evidence type="ECO:0000256" key="1">
    <source>
        <dbReference type="ARBA" id="ARBA00004613"/>
    </source>
</evidence>
<keyword evidence="4" id="KW-0964">Secreted</keyword>
<dbReference type="InterPro" id="IPR015615">
    <property type="entry name" value="TGF-beta-rel"/>
</dbReference>
<feature type="compositionally biased region" description="Acidic residues" evidence="11">
    <location>
        <begin position="105"/>
        <end position="120"/>
    </location>
</feature>
<dbReference type="PANTHER" id="PTHR11848">
    <property type="entry name" value="TGF-BETA FAMILY"/>
    <property type="match status" value="1"/>
</dbReference>
<dbReference type="InterPro" id="IPR001839">
    <property type="entry name" value="TGF-b_C"/>
</dbReference>
<keyword evidence="9" id="KW-0325">Glycoprotein</keyword>
<dbReference type="Proteomes" id="UP000694871">
    <property type="component" value="Unplaced"/>
</dbReference>
<organism evidence="13 14">
    <name type="scientific">Gekko japonicus</name>
    <name type="common">Schlegel's Japanese gecko</name>
    <dbReference type="NCBI Taxonomy" id="146911"/>
    <lineage>
        <taxon>Eukaryota</taxon>
        <taxon>Metazoa</taxon>
        <taxon>Chordata</taxon>
        <taxon>Craniata</taxon>
        <taxon>Vertebrata</taxon>
        <taxon>Euteleostomi</taxon>
        <taxon>Lepidosauria</taxon>
        <taxon>Squamata</taxon>
        <taxon>Bifurcata</taxon>
        <taxon>Gekkota</taxon>
        <taxon>Gekkonidae</taxon>
        <taxon>Gekkoninae</taxon>
        <taxon>Gekko</taxon>
    </lineage>
</organism>
<evidence type="ECO:0000256" key="7">
    <source>
        <dbReference type="ARBA" id="ARBA00023030"/>
    </source>
</evidence>
<dbReference type="PRINTS" id="PR00669">
    <property type="entry name" value="INHIBINA"/>
</dbReference>
<dbReference type="GeneID" id="107108164"/>
<evidence type="ECO:0000313" key="13">
    <source>
        <dbReference type="Proteomes" id="UP000694871"/>
    </source>
</evidence>
<dbReference type="Gene3D" id="2.10.90.10">
    <property type="entry name" value="Cystine-knot cytokines"/>
    <property type="match status" value="1"/>
</dbReference>
<evidence type="ECO:0000256" key="2">
    <source>
        <dbReference type="ARBA" id="ARBA00006656"/>
    </source>
</evidence>
<evidence type="ECO:0000256" key="6">
    <source>
        <dbReference type="ARBA" id="ARBA00022729"/>
    </source>
</evidence>
<evidence type="ECO:0000256" key="11">
    <source>
        <dbReference type="SAM" id="MobiDB-lite"/>
    </source>
</evidence>
<feature type="compositionally biased region" description="Basic residues" evidence="11">
    <location>
        <begin position="198"/>
        <end position="208"/>
    </location>
</feature>
<evidence type="ECO:0000256" key="3">
    <source>
        <dbReference type="ARBA" id="ARBA00022473"/>
    </source>
</evidence>
<dbReference type="PANTHER" id="PTHR11848:SF159">
    <property type="entry name" value="NODAL HOMOLOG"/>
    <property type="match status" value="1"/>
</dbReference>
<proteinExistence type="inferred from homology"/>
<keyword evidence="5" id="KW-0165">Cleavage on pair of basic residues</keyword>
<reference evidence="14" key="1">
    <citation type="submission" date="2025-08" db="UniProtKB">
        <authorList>
            <consortium name="RefSeq"/>
        </authorList>
    </citation>
    <scope>IDENTIFICATION</scope>
</reference>
<dbReference type="RefSeq" id="XP_015264050.1">
    <property type="nucleotide sequence ID" value="XM_015408564.1"/>
</dbReference>
<feature type="region of interest" description="Disordered" evidence="11">
    <location>
        <begin position="189"/>
        <end position="218"/>
    </location>
</feature>
<keyword evidence="13" id="KW-1185">Reference proteome</keyword>
<keyword evidence="8" id="KW-1015">Disulfide bond</keyword>
<keyword evidence="6" id="KW-0732">Signal</keyword>
<gene>
    <name evidence="14" type="primary">LOC107108164</name>
</gene>
<dbReference type="SUPFAM" id="SSF57501">
    <property type="entry name" value="Cystine-knot cytokines"/>
    <property type="match status" value="1"/>
</dbReference>
<evidence type="ECO:0000313" key="14">
    <source>
        <dbReference type="RefSeq" id="XP_015264050.1"/>
    </source>
</evidence>
<dbReference type="Pfam" id="PF00019">
    <property type="entry name" value="TGF_beta"/>
    <property type="match status" value="1"/>
</dbReference>
<keyword evidence="7 10" id="KW-0339">Growth factor</keyword>
<evidence type="ECO:0000256" key="8">
    <source>
        <dbReference type="ARBA" id="ARBA00023157"/>
    </source>
</evidence>
<feature type="domain" description="TGF-beta family profile" evidence="12">
    <location>
        <begin position="199"/>
        <end position="328"/>
    </location>
</feature>
<sequence>MTGSFQIDDQWCFFFDMTSISSNHEVRLAELRVHLLPFSQARNVTVSIYHSHRHTCHENQTCTDKLFLGSFISSSSFSHSPWKVFNITSMLRFWLHQVVISSDDKDDPDVQNWEEEDPSENNDVGAASLFQDKSGHNDASESQCGMVTHSVADRVFLVIFSKDKFSAASSPAPSLIRTVEMSKHVMLDNNTSKEIGGRRHRRNRKQKQRIKETDQSTASFGEEGRSLCKRVDMMVDFEQTGWGSWIVYPKKFNAYRCDGDCPSPVDETFKPTNHAYIQSLLKLYQPHRVPCPACAPVKMSPLSMLYYEKGEVMLRHHEDMIIEECGCN</sequence>
<evidence type="ECO:0000259" key="12">
    <source>
        <dbReference type="PROSITE" id="PS51362"/>
    </source>
</evidence>
<comment type="subcellular location">
    <subcellularLocation>
        <location evidence="1">Secreted</location>
    </subcellularLocation>
</comment>
<accession>A0ABM1JRG3</accession>
<protein>
    <submittedName>
        <fullName evidence="14">Nodal homolog 2-A-like</fullName>
    </submittedName>
</protein>
<dbReference type="SMART" id="SM00204">
    <property type="entry name" value="TGFB"/>
    <property type="match status" value="1"/>
</dbReference>
<dbReference type="PROSITE" id="PS00250">
    <property type="entry name" value="TGF_BETA_1"/>
    <property type="match status" value="1"/>
</dbReference>
<evidence type="ECO:0000256" key="10">
    <source>
        <dbReference type="RuleBase" id="RU000354"/>
    </source>
</evidence>
<comment type="similarity">
    <text evidence="2 10">Belongs to the TGF-beta family.</text>
</comment>
<evidence type="ECO:0000256" key="4">
    <source>
        <dbReference type="ARBA" id="ARBA00022525"/>
    </source>
</evidence>
<dbReference type="PROSITE" id="PS51362">
    <property type="entry name" value="TGF_BETA_2"/>
    <property type="match status" value="1"/>
</dbReference>
<name>A0ABM1JRG3_GEKJA</name>
<dbReference type="CDD" id="cd13759">
    <property type="entry name" value="TGF_beta_NODAL"/>
    <property type="match status" value="1"/>
</dbReference>